<sequence>MQSPSPSPSPPREPFPNYFVYAYCDPWPHKQEMLRILSEHGLEVEERAYAVQAWIDGRAFAFEVYGGDIGEPEAEASDYDLQRLSDHTMQVSAALAAAGVRHRLEILDDGGETLVGCFHHRMPHSPDDPPEGECAD</sequence>
<dbReference type="EMBL" id="RCTY01000055">
    <property type="protein sequence ID" value="ROU04870.1"/>
    <property type="molecule type" value="Genomic_DNA"/>
</dbReference>
<organism evidence="1 2">
    <name type="scientific">Lysobacter enzymogenes</name>
    <dbReference type="NCBI Taxonomy" id="69"/>
    <lineage>
        <taxon>Bacteria</taxon>
        <taxon>Pseudomonadati</taxon>
        <taxon>Pseudomonadota</taxon>
        <taxon>Gammaproteobacteria</taxon>
        <taxon>Lysobacterales</taxon>
        <taxon>Lysobacteraceae</taxon>
        <taxon>Lysobacter</taxon>
    </lineage>
</organism>
<evidence type="ECO:0000313" key="1">
    <source>
        <dbReference type="EMBL" id="ROU04870.1"/>
    </source>
</evidence>
<comment type="caution">
    <text evidence="1">The sequence shown here is derived from an EMBL/GenBank/DDBJ whole genome shotgun (WGS) entry which is preliminary data.</text>
</comment>
<accession>A0A3N2RBM3</accession>
<evidence type="ECO:0000313" key="2">
    <source>
        <dbReference type="Proteomes" id="UP000275910"/>
    </source>
</evidence>
<proteinExistence type="predicted"/>
<dbReference type="Proteomes" id="UP000275910">
    <property type="component" value="Unassembled WGS sequence"/>
</dbReference>
<gene>
    <name evidence="1" type="ORF">D9T17_22400</name>
</gene>
<reference evidence="1 2" key="1">
    <citation type="submission" date="2018-10" db="EMBL/GenBank/DDBJ databases">
        <title>The genome of Lysobacter enzymogenes OH11.</title>
        <authorList>
            <person name="Liu F."/>
            <person name="Zhao Y."/>
            <person name="Qian G."/>
            <person name="Chen Y."/>
            <person name="Xu H."/>
        </authorList>
    </citation>
    <scope>NUCLEOTIDE SEQUENCE [LARGE SCALE GENOMIC DNA]</scope>
    <source>
        <strain evidence="1 2">OH11</strain>
    </source>
</reference>
<protein>
    <submittedName>
        <fullName evidence="1">Uncharacterized protein</fullName>
    </submittedName>
</protein>
<dbReference type="AlphaFoldDB" id="A0A3N2RBM3"/>
<name>A0A3N2RBM3_LYSEN</name>